<reference evidence="2 3" key="1">
    <citation type="journal article" date="2018" name="Appl. Microbiol. Biotechnol.">
        <title>Co-cultivation of the strictly anaerobic methanogen Methanosarcina barkeri with aerobic methanotrophs in an oxygen-limited membrane bioreactor.</title>
        <authorList>
            <person name="In 't Zandt M.H."/>
            <person name="van den Bosch T.J.M."/>
            <person name="Rijkers R."/>
            <person name="van Kessel M.A.H.J."/>
            <person name="Jetten M.S.M."/>
            <person name="Welte C.U."/>
        </authorList>
    </citation>
    <scope>NUCLEOTIDE SEQUENCE [LARGE SCALE GENOMIC DNA]</scope>
    <source>
        <strain evidence="2 3">DSM 17706</strain>
    </source>
</reference>
<comment type="caution">
    <text evidence="2">The sequence shown here is derived from an EMBL/GenBank/DDBJ whole genome shotgun (WGS) entry which is preliminary data.</text>
</comment>
<evidence type="ECO:0000256" key="1">
    <source>
        <dbReference type="SAM" id="MobiDB-lite"/>
    </source>
</evidence>
<feature type="compositionally biased region" description="Acidic residues" evidence="1">
    <location>
        <begin position="151"/>
        <end position="161"/>
    </location>
</feature>
<dbReference type="InterPro" id="IPR019632">
    <property type="entry name" value="DUF2497"/>
</dbReference>
<dbReference type="RefSeq" id="WP_108917751.1">
    <property type="nucleotide sequence ID" value="NZ_BGJY01000011.1"/>
</dbReference>
<evidence type="ECO:0000313" key="2">
    <source>
        <dbReference type="EMBL" id="PWB93389.1"/>
    </source>
</evidence>
<accession>A0A2U1SP49</accession>
<organism evidence="2 3">
    <name type="scientific">Methylosinus sporium</name>
    <dbReference type="NCBI Taxonomy" id="428"/>
    <lineage>
        <taxon>Bacteria</taxon>
        <taxon>Pseudomonadati</taxon>
        <taxon>Pseudomonadota</taxon>
        <taxon>Alphaproteobacteria</taxon>
        <taxon>Hyphomicrobiales</taxon>
        <taxon>Methylocystaceae</taxon>
        <taxon>Methylosinus</taxon>
    </lineage>
</organism>
<proteinExistence type="predicted"/>
<evidence type="ECO:0000313" key="3">
    <source>
        <dbReference type="Proteomes" id="UP000245137"/>
    </source>
</evidence>
<dbReference type="EMBL" id="PUIV01000022">
    <property type="protein sequence ID" value="PWB93389.1"/>
    <property type="molecule type" value="Genomic_DNA"/>
</dbReference>
<gene>
    <name evidence="2" type="ORF">C5689_13250</name>
</gene>
<protein>
    <submittedName>
        <fullName evidence="2">DUF2497 domain-containing protein</fullName>
    </submittedName>
</protein>
<name>A0A2U1SP49_METSR</name>
<dbReference type="AlphaFoldDB" id="A0A2U1SP49"/>
<dbReference type="OrthoDB" id="7189469at2"/>
<feature type="compositionally biased region" description="Low complexity" evidence="1">
    <location>
        <begin position="101"/>
        <end position="116"/>
    </location>
</feature>
<feature type="region of interest" description="Disordered" evidence="1">
    <location>
        <begin position="101"/>
        <end position="181"/>
    </location>
</feature>
<keyword evidence="3" id="KW-1185">Reference proteome</keyword>
<sequence>MSAVNASITAPALDAERRSHEPSMEEILASIRRIIADDDALPAARRERDKEKRPAEPQQHEETPPAPAARAPVAARPAAPSPVVAAPAPIPAVEPAKPADFWLRPSAAPEPEASAPVSADQSRWSEDTAEEAVDETLDEPLAAAEEPYVQDMDEEGAEDEPMTASIEPSPAEPANDSEPTPLVSTDAAMSIGAHFQALAASIVISEADLIERYAQDMLRPMLKQWLDDNLPHLVERLVRAEIERVARGRR</sequence>
<dbReference type="Pfam" id="PF10691">
    <property type="entry name" value="DUF2497"/>
    <property type="match status" value="1"/>
</dbReference>
<feature type="region of interest" description="Disordered" evidence="1">
    <location>
        <begin position="1"/>
        <end position="86"/>
    </location>
</feature>
<feature type="compositionally biased region" description="Low complexity" evidence="1">
    <location>
        <begin position="68"/>
        <end position="86"/>
    </location>
</feature>
<feature type="compositionally biased region" description="Acidic residues" evidence="1">
    <location>
        <begin position="127"/>
        <end position="138"/>
    </location>
</feature>
<feature type="compositionally biased region" description="Basic and acidic residues" evidence="1">
    <location>
        <begin position="14"/>
        <end position="23"/>
    </location>
</feature>
<dbReference type="Proteomes" id="UP000245137">
    <property type="component" value="Unassembled WGS sequence"/>
</dbReference>
<feature type="compositionally biased region" description="Basic and acidic residues" evidence="1">
    <location>
        <begin position="44"/>
        <end position="63"/>
    </location>
</feature>